<dbReference type="Proteomes" id="UP000286680">
    <property type="component" value="Unassembled WGS sequence"/>
</dbReference>
<protein>
    <submittedName>
        <fullName evidence="1">Uncharacterized protein</fullName>
    </submittedName>
</protein>
<evidence type="ECO:0000313" key="2">
    <source>
        <dbReference type="Proteomes" id="UP000286680"/>
    </source>
</evidence>
<keyword evidence="2" id="KW-1185">Reference proteome</keyword>
<dbReference type="RefSeq" id="WP_126819193.1">
    <property type="nucleotide sequence ID" value="NZ_PIPS01000001.1"/>
</dbReference>
<dbReference type="EMBL" id="PIPS01000001">
    <property type="protein sequence ID" value="RUO44729.1"/>
    <property type="molecule type" value="Genomic_DNA"/>
</dbReference>
<comment type="caution">
    <text evidence="1">The sequence shown here is derived from an EMBL/GenBank/DDBJ whole genome shotgun (WGS) entry which is preliminary data.</text>
</comment>
<accession>A0AA94EGP7</accession>
<dbReference type="AlphaFoldDB" id="A0AA94EGP7"/>
<name>A0AA94EGP7_9GAMM</name>
<gene>
    <name evidence="1" type="ORF">CWE23_01450</name>
</gene>
<reference evidence="2" key="1">
    <citation type="journal article" date="2018" name="Front. Microbiol.">
        <title>Genome-Based Analysis Reveals the Taxonomy and Diversity of the Family Idiomarinaceae.</title>
        <authorList>
            <person name="Liu Y."/>
            <person name="Lai Q."/>
            <person name="Shao Z."/>
        </authorList>
    </citation>
    <scope>NUCLEOTIDE SEQUENCE [LARGE SCALE GENOMIC DNA]</scope>
    <source>
        <strain evidence="2">SN-14</strain>
    </source>
</reference>
<sequence>MSRCEELIRSATDALQHRDPARLYEWVQHLDSEYGRHRYPELLVHALRTEKLENNLAIAIISAVEALKLAIRLQFHTHSRRVLAAACLSRALADDLEYWQQCGLKQPLWSAAFCQPPLTDAFYFTQWCLALAQCQWQQQRQPLTELLCGSARARYWLFAEQLPHSPTITTGSVLQHQPTQAQVVMVSADASHWLVLDSKRQTLRKLPLSQLSHWQPIDTKATPQKLLAQLEYLRALSQHLPSVTFKAPKPLLTAIKRYTSGTGALEPVINHIAQRPILAQSLRQAVEQQQLPANDPHRMQLKHIYLWLGGTRAAIILATASLQQQFLQQRVPLQQSLMQRLNLLTELLTHLSDLTGHALPTPPSLLTLLTAADLFRDPRLLRSARWPRLHQLDSADKEAWLGPQSASMPNNKQRLSRQLIARWQLDKPLAPLLQPEQHTAHPLPAMMTVSNVLVAQTFHYRLRLSEPAQEQFENALTSLKLSSDDARRVLSKAISRCHPYSPLTEFSHSQ</sequence>
<organism evidence="1 2">
    <name type="scientific">Idiomarina aquatica</name>
    <dbReference type="NCBI Taxonomy" id="1327752"/>
    <lineage>
        <taxon>Bacteria</taxon>
        <taxon>Pseudomonadati</taxon>
        <taxon>Pseudomonadota</taxon>
        <taxon>Gammaproteobacteria</taxon>
        <taxon>Alteromonadales</taxon>
        <taxon>Idiomarinaceae</taxon>
        <taxon>Idiomarina</taxon>
    </lineage>
</organism>
<proteinExistence type="predicted"/>
<evidence type="ECO:0000313" key="1">
    <source>
        <dbReference type="EMBL" id="RUO44729.1"/>
    </source>
</evidence>